<evidence type="ECO:0000256" key="4">
    <source>
        <dbReference type="ARBA" id="ARBA00021321"/>
    </source>
</evidence>
<dbReference type="Pfam" id="PF15341">
    <property type="entry name" value="SLX9"/>
    <property type="match status" value="1"/>
</dbReference>
<evidence type="ECO:0000313" key="9">
    <source>
        <dbReference type="EMBL" id="SCU96716.1"/>
    </source>
</evidence>
<keyword evidence="5" id="KW-0690">Ribosome biogenesis</keyword>
<feature type="compositionally biased region" description="Polar residues" evidence="8">
    <location>
        <begin position="141"/>
        <end position="154"/>
    </location>
</feature>
<evidence type="ECO:0000256" key="1">
    <source>
        <dbReference type="ARBA" id="ARBA00004604"/>
    </source>
</evidence>
<proteinExistence type="inferred from homology"/>
<evidence type="ECO:0000256" key="5">
    <source>
        <dbReference type="ARBA" id="ARBA00022517"/>
    </source>
</evidence>
<sequence length="197" mass="22254">MVAKRRGHLRTKAAARLAMTKSTEDAPTSMIKSDIGTDMADTAMHMDEDPRAFLHQAKESKRDKSEQKSQQFLARIKESSLGAGISKSSLRRRKRKLRDRLKPRMDDLLVSLEQEVDIAGNDGKEENKRKQVNVIGGPKTEGNSSGLKKNQPSIRKQKGAKLLNTREADRFQTVLHNVQFQQSPFATLKEVIKMRSE</sequence>
<evidence type="ECO:0000313" key="10">
    <source>
        <dbReference type="Proteomes" id="UP000191024"/>
    </source>
</evidence>
<dbReference type="Proteomes" id="UP000191024">
    <property type="component" value="Chromosome F"/>
</dbReference>
<comment type="subcellular location">
    <subcellularLocation>
        <location evidence="1">Nucleus</location>
        <location evidence="1">Nucleolus</location>
    </subcellularLocation>
</comment>
<evidence type="ECO:0000256" key="3">
    <source>
        <dbReference type="ARBA" id="ARBA00011523"/>
    </source>
</evidence>
<name>A0A1G4JZR9_9SACH</name>
<dbReference type="EMBL" id="LT598467">
    <property type="protein sequence ID" value="SCU96716.1"/>
    <property type="molecule type" value="Genomic_DNA"/>
</dbReference>
<dbReference type="STRING" id="1230905.A0A1G4JZR9"/>
<comment type="similarity">
    <text evidence="2">Belongs to the SLX9 family.</text>
</comment>
<evidence type="ECO:0000256" key="2">
    <source>
        <dbReference type="ARBA" id="ARBA00011022"/>
    </source>
</evidence>
<dbReference type="GO" id="GO:0005730">
    <property type="term" value="C:nucleolus"/>
    <property type="evidence" value="ECO:0007669"/>
    <property type="project" value="UniProtKB-SubCell"/>
</dbReference>
<dbReference type="GO" id="GO:0030688">
    <property type="term" value="C:preribosome, small subunit precursor"/>
    <property type="evidence" value="ECO:0007669"/>
    <property type="project" value="InterPro"/>
</dbReference>
<dbReference type="InterPro" id="IPR028160">
    <property type="entry name" value="Slx9-like"/>
</dbReference>
<protein>
    <recommendedName>
        <fullName evidence="4">Ribosome biogenesis protein SLX9</fullName>
    </recommendedName>
</protein>
<feature type="region of interest" description="Disordered" evidence="8">
    <location>
        <begin position="1"/>
        <end position="33"/>
    </location>
</feature>
<keyword evidence="6" id="KW-0539">Nucleus</keyword>
<reference evidence="10" key="1">
    <citation type="submission" date="2016-03" db="EMBL/GenBank/DDBJ databases">
        <authorList>
            <person name="Devillers H."/>
        </authorList>
    </citation>
    <scope>NUCLEOTIDE SEQUENCE [LARGE SCALE GENOMIC DNA]</scope>
</reference>
<gene>
    <name evidence="9" type="ORF">LAMI_0F07492G</name>
</gene>
<evidence type="ECO:0000256" key="7">
    <source>
        <dbReference type="ARBA" id="ARBA00025083"/>
    </source>
</evidence>
<feature type="compositionally biased region" description="Basic residues" evidence="8">
    <location>
        <begin position="1"/>
        <end position="13"/>
    </location>
</feature>
<accession>A0A1G4JZR9</accession>
<comment type="subunit">
    <text evidence="3">Interacts with the 35S, 23S and 20S pre-rRNAs and with the U3 snoRNA.</text>
</comment>
<dbReference type="OrthoDB" id="4068648at2759"/>
<evidence type="ECO:0000256" key="8">
    <source>
        <dbReference type="SAM" id="MobiDB-lite"/>
    </source>
</evidence>
<dbReference type="GO" id="GO:0030686">
    <property type="term" value="C:90S preribosome"/>
    <property type="evidence" value="ECO:0007669"/>
    <property type="project" value="InterPro"/>
</dbReference>
<organism evidence="9 10">
    <name type="scientific">Lachancea mirantina</name>
    <dbReference type="NCBI Taxonomy" id="1230905"/>
    <lineage>
        <taxon>Eukaryota</taxon>
        <taxon>Fungi</taxon>
        <taxon>Dikarya</taxon>
        <taxon>Ascomycota</taxon>
        <taxon>Saccharomycotina</taxon>
        <taxon>Saccharomycetes</taxon>
        <taxon>Saccharomycetales</taxon>
        <taxon>Saccharomycetaceae</taxon>
        <taxon>Lachancea</taxon>
    </lineage>
</organism>
<dbReference type="AlphaFoldDB" id="A0A1G4JZR9"/>
<dbReference type="GO" id="GO:0000462">
    <property type="term" value="P:maturation of SSU-rRNA from tricistronic rRNA transcript (SSU-rRNA, 5.8S rRNA, LSU-rRNA)"/>
    <property type="evidence" value="ECO:0007669"/>
    <property type="project" value="InterPro"/>
</dbReference>
<evidence type="ECO:0000256" key="6">
    <source>
        <dbReference type="ARBA" id="ARBA00023242"/>
    </source>
</evidence>
<comment type="function">
    <text evidence="7">Involved in ribosome biogenesis. Required for normal pre-rRNA processing in internal transcribed spacer 1 (ITS1). May be involved in the movements of the replication forks.</text>
</comment>
<feature type="region of interest" description="Disordered" evidence="8">
    <location>
        <begin position="134"/>
        <end position="161"/>
    </location>
</feature>
<keyword evidence="10" id="KW-1185">Reference proteome</keyword>